<dbReference type="AlphaFoldDB" id="A0A8S0SUD8"/>
<comment type="subcellular location">
    <subcellularLocation>
        <location evidence="2">Cytoplasm</location>
    </subcellularLocation>
</comment>
<dbReference type="GO" id="GO:0043531">
    <property type="term" value="F:ADP binding"/>
    <property type="evidence" value="ECO:0007669"/>
    <property type="project" value="InterPro"/>
</dbReference>
<dbReference type="Gene3D" id="1.10.10.10">
    <property type="entry name" value="Winged helix-like DNA-binding domain superfamily/Winged helix DNA-binding domain"/>
    <property type="match status" value="1"/>
</dbReference>
<dbReference type="CDD" id="cd14798">
    <property type="entry name" value="RX-CC_like"/>
    <property type="match status" value="1"/>
</dbReference>
<dbReference type="GO" id="GO:0005737">
    <property type="term" value="C:cytoplasm"/>
    <property type="evidence" value="ECO:0007669"/>
    <property type="project" value="UniProtKB-SubCell"/>
</dbReference>
<dbReference type="Pfam" id="PF00931">
    <property type="entry name" value="NB-ARC"/>
    <property type="match status" value="1"/>
</dbReference>
<dbReference type="FunFam" id="1.10.10.10:FF:000322">
    <property type="entry name" value="Probable disease resistance protein At1g63360"/>
    <property type="match status" value="1"/>
</dbReference>
<dbReference type="Gene3D" id="1.20.5.4130">
    <property type="match status" value="1"/>
</dbReference>
<name>A0A8S0SUD8_OLEEU</name>
<evidence type="ECO:0000256" key="10">
    <source>
        <dbReference type="ARBA" id="ARBA00022840"/>
    </source>
</evidence>
<evidence type="ECO:0000256" key="1">
    <source>
        <dbReference type="ARBA" id="ARBA00002074"/>
    </source>
</evidence>
<comment type="caution">
    <text evidence="14">The sequence shown here is derived from an EMBL/GenBank/DDBJ whole genome shotgun (WGS) entry which is preliminary data.</text>
</comment>
<keyword evidence="8" id="KW-0547">Nucleotide-binding</keyword>
<dbReference type="InterPro" id="IPR058922">
    <property type="entry name" value="WHD_DRP"/>
</dbReference>
<evidence type="ECO:0000256" key="2">
    <source>
        <dbReference type="ARBA" id="ARBA00004496"/>
    </source>
</evidence>
<dbReference type="PANTHER" id="PTHR23155">
    <property type="entry name" value="DISEASE RESISTANCE PROTEIN RP"/>
    <property type="match status" value="1"/>
</dbReference>
<dbReference type="Gene3D" id="1.10.8.430">
    <property type="entry name" value="Helical domain of apoptotic protease-activating factors"/>
    <property type="match status" value="1"/>
</dbReference>
<dbReference type="PANTHER" id="PTHR23155:SF1152">
    <property type="entry name" value="AAA+ ATPASE DOMAIN-CONTAINING PROTEIN"/>
    <property type="match status" value="1"/>
</dbReference>
<evidence type="ECO:0000256" key="3">
    <source>
        <dbReference type="ARBA" id="ARBA00008894"/>
    </source>
</evidence>
<dbReference type="InterPro" id="IPR044974">
    <property type="entry name" value="Disease_R_plants"/>
</dbReference>
<dbReference type="Gene3D" id="3.40.50.300">
    <property type="entry name" value="P-loop containing nucleotide triphosphate hydrolases"/>
    <property type="match status" value="1"/>
</dbReference>
<evidence type="ECO:0000259" key="11">
    <source>
        <dbReference type="Pfam" id="PF00931"/>
    </source>
</evidence>
<comment type="similarity">
    <text evidence="3">Belongs to the disease resistance NB-LRR family.</text>
</comment>
<dbReference type="InterPro" id="IPR032675">
    <property type="entry name" value="LRR_dom_sf"/>
</dbReference>
<dbReference type="InterPro" id="IPR055414">
    <property type="entry name" value="LRR_R13L4/SHOC2-like"/>
</dbReference>
<dbReference type="Proteomes" id="UP000594638">
    <property type="component" value="Unassembled WGS sequence"/>
</dbReference>
<dbReference type="EMBL" id="CACTIH010005533">
    <property type="protein sequence ID" value="CAA2996738.1"/>
    <property type="molecule type" value="Genomic_DNA"/>
</dbReference>
<keyword evidence="15" id="KW-1185">Reference proteome</keyword>
<evidence type="ECO:0000256" key="4">
    <source>
        <dbReference type="ARBA" id="ARBA00022490"/>
    </source>
</evidence>
<dbReference type="GO" id="GO:0051607">
    <property type="term" value="P:defense response to virus"/>
    <property type="evidence" value="ECO:0007669"/>
    <property type="project" value="UniProtKB-ARBA"/>
</dbReference>
<keyword evidence="9" id="KW-0611">Plant defense</keyword>
<evidence type="ECO:0000313" key="14">
    <source>
        <dbReference type="EMBL" id="CAA2996738.1"/>
    </source>
</evidence>
<keyword evidence="5" id="KW-0433">Leucine-rich repeat</keyword>
<dbReference type="InterPro" id="IPR002182">
    <property type="entry name" value="NB-ARC"/>
</dbReference>
<evidence type="ECO:0000256" key="8">
    <source>
        <dbReference type="ARBA" id="ARBA00022741"/>
    </source>
</evidence>
<evidence type="ECO:0000313" key="15">
    <source>
        <dbReference type="Proteomes" id="UP000594638"/>
    </source>
</evidence>
<keyword evidence="4" id="KW-0963">Cytoplasm</keyword>
<dbReference type="InterPro" id="IPR042197">
    <property type="entry name" value="Apaf_helical"/>
</dbReference>
<evidence type="ECO:0000259" key="12">
    <source>
        <dbReference type="Pfam" id="PF23559"/>
    </source>
</evidence>
<dbReference type="InterPro" id="IPR027417">
    <property type="entry name" value="P-loop_NTPase"/>
</dbReference>
<evidence type="ECO:0000256" key="7">
    <source>
        <dbReference type="ARBA" id="ARBA00022737"/>
    </source>
</evidence>
<dbReference type="Pfam" id="PF23559">
    <property type="entry name" value="WHD_DRP"/>
    <property type="match status" value="1"/>
</dbReference>
<comment type="function">
    <text evidence="1">Confers resistance to late blight (Phytophthora infestans) races carrying the avirulence gene Avr1. Resistance proteins guard the plant against pathogens that contain an appropriate avirulence protein via an indirect interaction with this avirulence protein. That triggers a defense system including the hypersensitive response, which restricts the pathogen growth.</text>
</comment>
<evidence type="ECO:0000256" key="6">
    <source>
        <dbReference type="ARBA" id="ARBA00022667"/>
    </source>
</evidence>
<sequence length="975" mass="112614">MAHAAVVSLMHTVEQFRHGDGVSDPHQNQLLVLLFEKLSSLLNFLEESSQNSREKVKSLERKIRDAAYRAEDVLEFHRSDRLLSKPQNPFQKLFYFYANKLSAKKYLLDLQKIMTEIDTIVEEVMEIEDVRGERILQPRNFLPSRPAPSGQTNMVGFAQDLMQIKERLCDGRRKLQIIPIVGMGGMGKTTLTMNVFNDPCMKYYFDIRAWVTLSRQYRMRDILLTLLDEFALTDLIRKDDNDLLKGQVYKNLKGKRYLIVLDDVQSIEVWNDIKMIFPDDKTGSRMILTSRLKDVADYVNSFNDHHQMRFLSEEESWNLFLEKVFGKEKCPLDLEDAGKKIAKNCQGLPLLIVVTGGLLSKVNKENDFWEYVAENLSSFVAEEDAQCLEILSLSYKHLPAHLKACFLYMGVFPENYEIPVSRLIKLWVAEGFVKPHEFKRLEDVAHECLGDLIDRNLILVRQKGSINGKVKTCIMHGLLRELCVRMAYKEEFLCVRSRNFVPEKEILLRRLCIHDDASYSPYEEDMTIQSMSVVRSFIYSGWDDTRLHCCYYFGCRLLKVLDMIGVELTKFPDEILQLVNLRYIAITGRDLVIPPSIAFLKNLQTLVVEDPWKITIYIPKEIFNMPQLRHLKLSRVSLFWYFFLPLTDGDKTSVLENLETLSNVEYSGMSEDSLEKIPNVKKLGIIYGHGMRRVFDVHLQKLETLKIFFETRSDSIFLRSITSSPGLKKITLEHGSIDWKNMTIFGKLPNLEVLKLREFAFSGPEWVPIEGEFLKLKFLLIWETDLEQWRADSTHFPRLEHLILQKCSKLVEIPSDIGEIQTLKIIEIDNSNPSVIKSAKDMLEEQRDQGNEILEVLFHQTKERLHPLKHGIQQDESGHFHRRKTKLDRFRKESNNPSGSNTISKCLKLVLKLGIRNEKEKQKALKIVSGISGIESISVDRGEILTVAGDGDAIKALYNLRKSLNADMLSIGPAN</sequence>
<evidence type="ECO:0000256" key="9">
    <source>
        <dbReference type="ARBA" id="ARBA00022821"/>
    </source>
</evidence>
<keyword evidence="10" id="KW-0067">ATP-binding</keyword>
<dbReference type="FunFam" id="3.40.50.300:FF:001091">
    <property type="entry name" value="Probable disease resistance protein At1g61300"/>
    <property type="match status" value="1"/>
</dbReference>
<dbReference type="OrthoDB" id="1700099at2759"/>
<organism evidence="14 15">
    <name type="scientific">Olea europaea subsp. europaea</name>
    <dbReference type="NCBI Taxonomy" id="158383"/>
    <lineage>
        <taxon>Eukaryota</taxon>
        <taxon>Viridiplantae</taxon>
        <taxon>Streptophyta</taxon>
        <taxon>Embryophyta</taxon>
        <taxon>Tracheophyta</taxon>
        <taxon>Spermatophyta</taxon>
        <taxon>Magnoliopsida</taxon>
        <taxon>eudicotyledons</taxon>
        <taxon>Gunneridae</taxon>
        <taxon>Pentapetalae</taxon>
        <taxon>asterids</taxon>
        <taxon>lamiids</taxon>
        <taxon>Lamiales</taxon>
        <taxon>Oleaceae</taxon>
        <taxon>Oleeae</taxon>
        <taxon>Olea</taxon>
    </lineage>
</organism>
<evidence type="ECO:0000256" key="5">
    <source>
        <dbReference type="ARBA" id="ARBA00022614"/>
    </source>
</evidence>
<dbReference type="GO" id="GO:0005524">
    <property type="term" value="F:ATP binding"/>
    <property type="evidence" value="ECO:0007669"/>
    <property type="project" value="UniProtKB-KW"/>
</dbReference>
<feature type="domain" description="NB-ARC" evidence="11">
    <location>
        <begin position="159"/>
        <end position="329"/>
    </location>
</feature>
<dbReference type="InterPro" id="IPR036388">
    <property type="entry name" value="WH-like_DNA-bd_sf"/>
</dbReference>
<dbReference type="PRINTS" id="PR00364">
    <property type="entry name" value="DISEASERSIST"/>
</dbReference>
<dbReference type="Gene3D" id="3.30.70.100">
    <property type="match status" value="1"/>
</dbReference>
<protein>
    <submittedName>
        <fullName evidence="14">Late blight resistance homolog R1B-16 isoform X1</fullName>
    </submittedName>
</protein>
<dbReference type="Gene3D" id="3.80.10.10">
    <property type="entry name" value="Ribonuclease Inhibitor"/>
    <property type="match status" value="1"/>
</dbReference>
<dbReference type="SUPFAM" id="SSF52058">
    <property type="entry name" value="L domain-like"/>
    <property type="match status" value="1"/>
</dbReference>
<dbReference type="InterPro" id="IPR038005">
    <property type="entry name" value="RX-like_CC"/>
</dbReference>
<dbReference type="Gramene" id="OE9A016071T1">
    <property type="protein sequence ID" value="OE9A016071C1"/>
    <property type="gene ID" value="OE9A016071"/>
</dbReference>
<accession>A0A8S0SUD8</accession>
<dbReference type="GO" id="GO:0009626">
    <property type="term" value="P:plant-type hypersensitive response"/>
    <property type="evidence" value="ECO:0007669"/>
    <property type="project" value="UniProtKB-KW"/>
</dbReference>
<reference evidence="14 15" key="1">
    <citation type="submission" date="2019-12" db="EMBL/GenBank/DDBJ databases">
        <authorList>
            <person name="Alioto T."/>
            <person name="Alioto T."/>
            <person name="Gomez Garrido J."/>
        </authorList>
    </citation>
    <scope>NUCLEOTIDE SEQUENCE [LARGE SCALE GENOMIC DNA]</scope>
</reference>
<dbReference type="Pfam" id="PF23598">
    <property type="entry name" value="LRR_14"/>
    <property type="match status" value="1"/>
</dbReference>
<dbReference type="SUPFAM" id="SSF52540">
    <property type="entry name" value="P-loop containing nucleoside triphosphate hydrolases"/>
    <property type="match status" value="1"/>
</dbReference>
<gene>
    <name evidence="14" type="ORF">OLEA9_A016071</name>
</gene>
<proteinExistence type="inferred from homology"/>
<feature type="domain" description="Disease resistance protein winged helix" evidence="12">
    <location>
        <begin position="411"/>
        <end position="482"/>
    </location>
</feature>
<keyword evidence="6" id="KW-0381">Hypersensitive response</keyword>
<keyword evidence="7" id="KW-0677">Repeat</keyword>
<evidence type="ECO:0000259" key="13">
    <source>
        <dbReference type="Pfam" id="PF23598"/>
    </source>
</evidence>
<feature type="domain" description="Disease resistance R13L4/SHOC-2-like LRR" evidence="13">
    <location>
        <begin position="557"/>
        <end position="844"/>
    </location>
</feature>